<dbReference type="RefSeq" id="XP_044315589.1">
    <property type="nucleotide sequence ID" value="XM_044459654.1"/>
</dbReference>
<evidence type="ECO:0000313" key="2">
    <source>
        <dbReference type="Proteomes" id="UP001652680"/>
    </source>
</evidence>
<keyword evidence="2" id="KW-1185">Reference proteome</keyword>
<organism evidence="1 2">
    <name type="scientific">Drosophila rhopaloa</name>
    <name type="common">Fruit fly</name>
    <dbReference type="NCBI Taxonomy" id="1041015"/>
    <lineage>
        <taxon>Eukaryota</taxon>
        <taxon>Metazoa</taxon>
        <taxon>Ecdysozoa</taxon>
        <taxon>Arthropoda</taxon>
        <taxon>Hexapoda</taxon>
        <taxon>Insecta</taxon>
        <taxon>Pterygota</taxon>
        <taxon>Neoptera</taxon>
        <taxon>Endopterygota</taxon>
        <taxon>Diptera</taxon>
        <taxon>Brachycera</taxon>
        <taxon>Muscomorpha</taxon>
        <taxon>Ephydroidea</taxon>
        <taxon>Drosophilidae</taxon>
        <taxon>Drosophila</taxon>
        <taxon>Sophophora</taxon>
    </lineage>
</organism>
<reference evidence="2" key="1">
    <citation type="journal article" date="2021" name="Elife">
        <title>Highly contiguous assemblies of 101 drosophilid genomes.</title>
        <authorList>
            <person name="Kim B.Y."/>
            <person name="Wang J.R."/>
            <person name="Miller D.E."/>
            <person name="Barmina O."/>
            <person name="Delaney E."/>
            <person name="Thompson A."/>
            <person name="Comeault A.A."/>
            <person name="Peede D."/>
            <person name="D'Agostino E.R."/>
            <person name="Pelaez J."/>
            <person name="Aguilar J.M."/>
            <person name="Haji D."/>
            <person name="Matsunaga T."/>
            <person name="Armstrong E.E."/>
            <person name="Zych M."/>
            <person name="Ogawa Y."/>
            <person name="Stamenkovic-Radak M."/>
            <person name="Jelic M."/>
            <person name="Veselinovic M.S."/>
            <person name="Tanaskovic M."/>
            <person name="Eric P."/>
            <person name="Gao J.J."/>
            <person name="Katoh T.K."/>
            <person name="Toda M.J."/>
            <person name="Watabe H."/>
            <person name="Watada M."/>
            <person name="Davis J.S."/>
            <person name="Moyle L.C."/>
            <person name="Manoli G."/>
            <person name="Bertolini E."/>
            <person name="Kostal V."/>
            <person name="Hawley R.S."/>
            <person name="Takahashi A."/>
            <person name="Jones C.D."/>
            <person name="Price D.K."/>
            <person name="Whiteman N."/>
            <person name="Kopp A."/>
            <person name="Matute D.R."/>
            <person name="Petrov D.A."/>
        </authorList>
    </citation>
    <scope>NUCLEOTIDE SEQUENCE [LARGE SCALE GENOMIC DNA]</scope>
</reference>
<reference evidence="1" key="2">
    <citation type="submission" date="2025-05" db="UniProtKB">
        <authorList>
            <consortium name="EnsemblMetazoa"/>
        </authorList>
    </citation>
    <scope>IDENTIFICATION</scope>
</reference>
<evidence type="ECO:0000313" key="1">
    <source>
        <dbReference type="EnsemblMetazoa" id="XP_044315589.1"/>
    </source>
</evidence>
<protein>
    <submittedName>
        <fullName evidence="1">Uncharacterized protein</fullName>
    </submittedName>
</protein>
<name>A0ABM5J9U2_DRORH</name>
<sequence length="75" mass="8650">MPPFGGKCQLNYTRERMWEPGYLKAKCAELHLEDEFRLYRIRLWKSYLCVFVDGVDGAAWTHPGDGGVRQSSRGV</sequence>
<dbReference type="GeneID" id="123037728"/>
<dbReference type="EnsemblMetazoa" id="XM_044459654.1">
    <property type="protein sequence ID" value="XP_044315589.1"/>
    <property type="gene ID" value="LOC123037728"/>
</dbReference>
<accession>A0ABM5J9U2</accession>
<proteinExistence type="predicted"/>
<dbReference type="Proteomes" id="UP001652680">
    <property type="component" value="Unassembled WGS sequence"/>
</dbReference>